<accession>A0AAP8MSV6</accession>
<dbReference type="EMBL" id="MDBO01000135">
    <property type="protein sequence ID" value="PMP05718.1"/>
    <property type="molecule type" value="Genomic_DNA"/>
</dbReference>
<protein>
    <recommendedName>
        <fullName evidence="4">DUF481 domain-containing protein</fullName>
    </recommendedName>
</protein>
<keyword evidence="1" id="KW-0732">Signal</keyword>
<comment type="caution">
    <text evidence="2">The sequence shown here is derived from an EMBL/GenBank/DDBJ whole genome shotgun (WGS) entry which is preliminary data.</text>
</comment>
<proteinExistence type="predicted"/>
<evidence type="ECO:0000256" key="1">
    <source>
        <dbReference type="SAM" id="SignalP"/>
    </source>
</evidence>
<evidence type="ECO:0000313" key="2">
    <source>
        <dbReference type="EMBL" id="PMP05718.1"/>
    </source>
</evidence>
<evidence type="ECO:0000313" key="3">
    <source>
        <dbReference type="Proteomes" id="UP000235611"/>
    </source>
</evidence>
<dbReference type="AlphaFoldDB" id="A0AAP8MSV6"/>
<evidence type="ECO:0008006" key="4">
    <source>
        <dbReference type="Google" id="ProtNLM"/>
    </source>
</evidence>
<dbReference type="RefSeq" id="WP_102452091.1">
    <property type="nucleotide sequence ID" value="NZ_MCXF02000002.1"/>
</dbReference>
<name>A0AAP8MSV6_9VIBR</name>
<feature type="chain" id="PRO_5042947529" description="DUF481 domain-containing protein" evidence="1">
    <location>
        <begin position="21"/>
        <end position="239"/>
    </location>
</feature>
<reference evidence="3" key="1">
    <citation type="submission" date="2016-07" db="EMBL/GenBank/DDBJ databases">
        <title>Nontailed viruses are major unrecognized killers of bacteria in the ocean.</title>
        <authorList>
            <person name="Kauffman K."/>
            <person name="Hussain F."/>
            <person name="Yang J."/>
            <person name="Arevalo P."/>
            <person name="Brown J."/>
            <person name="Cutler M."/>
            <person name="Kelly L."/>
            <person name="Polz M.F."/>
        </authorList>
    </citation>
    <scope>NUCLEOTIDE SEQUENCE [LARGE SCALE GENOMIC DNA]</scope>
    <source>
        <strain evidence="3">10N.222.49.A5</strain>
    </source>
</reference>
<dbReference type="Proteomes" id="UP000235611">
    <property type="component" value="Unassembled WGS sequence"/>
</dbReference>
<organism evidence="2 3">
    <name type="scientific">Vibrio breoganii</name>
    <dbReference type="NCBI Taxonomy" id="553239"/>
    <lineage>
        <taxon>Bacteria</taxon>
        <taxon>Pseudomonadati</taxon>
        <taxon>Pseudomonadota</taxon>
        <taxon>Gammaproteobacteria</taxon>
        <taxon>Vibrionales</taxon>
        <taxon>Vibrionaceae</taxon>
        <taxon>Vibrio</taxon>
    </lineage>
</organism>
<sequence>MNKLFITSTLSLLLFSPLSASEEPETDIVEFITETFDISVSNSDFLGDYSTDYVFTLNGSYNINETWRVFGSVDTDEYLELGVGYSFFVADRIYNELFVTAGASTDNTYVTGLGLFSATKWKDFVFFTNIEGQYIERNPDFSQIDVKQQQLFFKKLIGTSYEMTSWLALSASYAHDKNHYNVFKIEEYKFTSPAKGYVDSYVNLGVTLNLWGIKPFVSYKFDLSDSEYSYWEFSLSFDF</sequence>
<feature type="signal peptide" evidence="1">
    <location>
        <begin position="1"/>
        <end position="20"/>
    </location>
</feature>
<gene>
    <name evidence="2" type="ORF">BCS93_18300</name>
</gene>